<dbReference type="AlphaFoldDB" id="A0A4Y3R9H7"/>
<proteinExistence type="predicted"/>
<dbReference type="EMBL" id="BJMM01000077">
    <property type="protein sequence ID" value="GEB54039.1"/>
    <property type="molecule type" value="Genomic_DNA"/>
</dbReference>
<dbReference type="InterPro" id="IPR036390">
    <property type="entry name" value="WH_DNA-bd_sf"/>
</dbReference>
<dbReference type="InterPro" id="IPR036388">
    <property type="entry name" value="WH-like_DNA-bd_sf"/>
</dbReference>
<dbReference type="InterPro" id="IPR011991">
    <property type="entry name" value="ArsR-like_HTH"/>
</dbReference>
<keyword evidence="1" id="KW-0805">Transcription regulation</keyword>
<gene>
    <name evidence="5" type="ORF">SCA03_65900</name>
</gene>
<sequence length="118" mass="13359">MPRQPDHPDLEDIQLARLFSALGDPARLRIMAVLADRSEHQREDFTVEVAPSTLSHHMKILREAGLTRHRFEGTRCFVSLRTDTLERFSAVLNSTLELVAADEEEAAAPRPHHRPAQS</sequence>
<dbReference type="PRINTS" id="PR00778">
    <property type="entry name" value="HTHARSR"/>
</dbReference>
<evidence type="ECO:0000259" key="4">
    <source>
        <dbReference type="PROSITE" id="PS50987"/>
    </source>
</evidence>
<dbReference type="GO" id="GO:0003700">
    <property type="term" value="F:DNA-binding transcription factor activity"/>
    <property type="evidence" value="ECO:0007669"/>
    <property type="project" value="InterPro"/>
</dbReference>
<dbReference type="NCBIfam" id="NF033788">
    <property type="entry name" value="HTH_metalloreg"/>
    <property type="match status" value="1"/>
</dbReference>
<dbReference type="PANTHER" id="PTHR33154">
    <property type="entry name" value="TRANSCRIPTIONAL REGULATOR, ARSR FAMILY"/>
    <property type="match status" value="1"/>
</dbReference>
<dbReference type="OrthoDB" id="4471357at2"/>
<dbReference type="Gene3D" id="1.10.10.10">
    <property type="entry name" value="Winged helix-like DNA-binding domain superfamily/Winged helix DNA-binding domain"/>
    <property type="match status" value="1"/>
</dbReference>
<keyword evidence="6" id="KW-1185">Reference proteome</keyword>
<evidence type="ECO:0000256" key="2">
    <source>
        <dbReference type="ARBA" id="ARBA00023125"/>
    </source>
</evidence>
<dbReference type="PANTHER" id="PTHR33154:SF12">
    <property type="entry name" value="TRANSCRIPTIONAL REGULATORY PROTEIN"/>
    <property type="match status" value="1"/>
</dbReference>
<keyword evidence="2" id="KW-0238">DNA-binding</keyword>
<organism evidence="5 6">
    <name type="scientific">Streptomyces cacaoi</name>
    <dbReference type="NCBI Taxonomy" id="1898"/>
    <lineage>
        <taxon>Bacteria</taxon>
        <taxon>Bacillati</taxon>
        <taxon>Actinomycetota</taxon>
        <taxon>Actinomycetes</taxon>
        <taxon>Kitasatosporales</taxon>
        <taxon>Streptomycetaceae</taxon>
        <taxon>Streptomyces</taxon>
    </lineage>
</organism>
<evidence type="ECO:0000313" key="5">
    <source>
        <dbReference type="EMBL" id="GEB54039.1"/>
    </source>
</evidence>
<dbReference type="InterPro" id="IPR051081">
    <property type="entry name" value="HTH_MetalResp_TranReg"/>
</dbReference>
<keyword evidence="3" id="KW-0804">Transcription</keyword>
<accession>A0A4Y3R9H7</accession>
<reference evidence="5 6" key="1">
    <citation type="submission" date="2019-06" db="EMBL/GenBank/DDBJ databases">
        <title>Whole genome shotgun sequence of Streptomyces cacaoi subsp. cacaoi NBRC 12748.</title>
        <authorList>
            <person name="Hosoyama A."/>
            <person name="Uohara A."/>
            <person name="Ohji S."/>
            <person name="Ichikawa N."/>
        </authorList>
    </citation>
    <scope>NUCLEOTIDE SEQUENCE [LARGE SCALE GENOMIC DNA]</scope>
    <source>
        <strain evidence="5 6">NBRC 12748</strain>
    </source>
</reference>
<name>A0A4Y3R9H7_STRCI</name>
<dbReference type="SMART" id="SM00418">
    <property type="entry name" value="HTH_ARSR"/>
    <property type="match status" value="1"/>
</dbReference>
<dbReference type="Pfam" id="PF01022">
    <property type="entry name" value="HTH_5"/>
    <property type="match status" value="1"/>
</dbReference>
<dbReference type="RefSeq" id="WP_086818173.1">
    <property type="nucleotide sequence ID" value="NZ_BJMM01000077.1"/>
</dbReference>
<dbReference type="SUPFAM" id="SSF46785">
    <property type="entry name" value="Winged helix' DNA-binding domain"/>
    <property type="match status" value="1"/>
</dbReference>
<evidence type="ECO:0000313" key="6">
    <source>
        <dbReference type="Proteomes" id="UP000319210"/>
    </source>
</evidence>
<dbReference type="PROSITE" id="PS50987">
    <property type="entry name" value="HTH_ARSR_2"/>
    <property type="match status" value="1"/>
</dbReference>
<evidence type="ECO:0000256" key="1">
    <source>
        <dbReference type="ARBA" id="ARBA00023015"/>
    </source>
</evidence>
<protein>
    <submittedName>
        <fullName evidence="5">Transcriptional regulator</fullName>
    </submittedName>
</protein>
<dbReference type="GO" id="GO:0003677">
    <property type="term" value="F:DNA binding"/>
    <property type="evidence" value="ECO:0007669"/>
    <property type="project" value="UniProtKB-KW"/>
</dbReference>
<feature type="domain" description="HTH arsR-type" evidence="4">
    <location>
        <begin position="7"/>
        <end position="103"/>
    </location>
</feature>
<dbReference type="CDD" id="cd00090">
    <property type="entry name" value="HTH_ARSR"/>
    <property type="match status" value="1"/>
</dbReference>
<evidence type="ECO:0000256" key="3">
    <source>
        <dbReference type="ARBA" id="ARBA00023163"/>
    </source>
</evidence>
<comment type="caution">
    <text evidence="5">The sequence shown here is derived from an EMBL/GenBank/DDBJ whole genome shotgun (WGS) entry which is preliminary data.</text>
</comment>
<dbReference type="Proteomes" id="UP000319210">
    <property type="component" value="Unassembled WGS sequence"/>
</dbReference>
<dbReference type="InterPro" id="IPR001845">
    <property type="entry name" value="HTH_ArsR_DNA-bd_dom"/>
</dbReference>